<evidence type="ECO:0000313" key="2">
    <source>
        <dbReference type="EMBL" id="KAF6220736.1"/>
    </source>
</evidence>
<evidence type="ECO:0000313" key="3">
    <source>
        <dbReference type="Proteomes" id="UP000593566"/>
    </source>
</evidence>
<keyword evidence="3" id="KW-1185">Reference proteome</keyword>
<gene>
    <name evidence="2" type="ORF">HO133_003169</name>
</gene>
<feature type="chain" id="PRO_5034572290" evidence="1">
    <location>
        <begin position="21"/>
        <end position="317"/>
    </location>
</feature>
<evidence type="ECO:0000256" key="1">
    <source>
        <dbReference type="SAM" id="SignalP"/>
    </source>
</evidence>
<dbReference type="RefSeq" id="XP_037150171.1">
    <property type="nucleotide sequence ID" value="XM_037294093.1"/>
</dbReference>
<feature type="signal peptide" evidence="1">
    <location>
        <begin position="1"/>
        <end position="20"/>
    </location>
</feature>
<keyword evidence="1" id="KW-0732">Signal</keyword>
<dbReference type="EMBL" id="JACCJB010000016">
    <property type="protein sequence ID" value="KAF6220736.1"/>
    <property type="molecule type" value="Genomic_DNA"/>
</dbReference>
<dbReference type="AlphaFoldDB" id="A0A8H6CCK3"/>
<comment type="caution">
    <text evidence="2">The sequence shown here is derived from an EMBL/GenBank/DDBJ whole genome shotgun (WGS) entry which is preliminary data.</text>
</comment>
<proteinExistence type="predicted"/>
<reference evidence="2 3" key="1">
    <citation type="journal article" date="2020" name="Genomics">
        <title>Complete, high-quality genomes from long-read metagenomic sequencing of two wolf lichen thalli reveals enigmatic genome architecture.</title>
        <authorList>
            <person name="McKenzie S.K."/>
            <person name="Walston R.F."/>
            <person name="Allen J.L."/>
        </authorList>
    </citation>
    <scope>NUCLEOTIDE SEQUENCE [LARGE SCALE GENOMIC DNA]</scope>
    <source>
        <strain evidence="2">WasteWater1</strain>
    </source>
</reference>
<dbReference type="GeneID" id="59331581"/>
<name>A0A8H6CCK3_9LECA</name>
<protein>
    <submittedName>
        <fullName evidence="2">Uncharacterized protein</fullName>
    </submittedName>
</protein>
<sequence length="317" mass="32777">MRPTTLLPTALLLLIHSASAAFSLNDTGPYWSYTARQLSPTTDRKCLTAYAAPIACTETLLGLVTSLRPDFQPTRDDLSSMCTPGCKSALEDYVQNVGSACGAKGDLATQRAVKSGKNNTYTGPPPPSFLAPQILNLENKKKKKKKKKQKKKLTAPRPTAFCPLTSTTHPSAAANCSSPCSVAFYTNAHDFAPASRKQFQDSYLTTQTAYWIERFNLGYRALVACGEAVGNAERTGSAGAGFAPRSTGDVTGDVTGGGVAAVATTTTMGSPAGTSAGSAAAVTVAESGRSGGSVLEVDVKTVIALGVLGLVAAAVLS</sequence>
<organism evidence="2 3">
    <name type="scientific">Letharia lupina</name>
    <dbReference type="NCBI Taxonomy" id="560253"/>
    <lineage>
        <taxon>Eukaryota</taxon>
        <taxon>Fungi</taxon>
        <taxon>Dikarya</taxon>
        <taxon>Ascomycota</taxon>
        <taxon>Pezizomycotina</taxon>
        <taxon>Lecanoromycetes</taxon>
        <taxon>OSLEUM clade</taxon>
        <taxon>Lecanoromycetidae</taxon>
        <taxon>Lecanorales</taxon>
        <taxon>Lecanorineae</taxon>
        <taxon>Parmeliaceae</taxon>
        <taxon>Letharia</taxon>
    </lineage>
</organism>
<accession>A0A8H6CCK3</accession>
<dbReference type="Proteomes" id="UP000593566">
    <property type="component" value="Unassembled WGS sequence"/>
</dbReference>